<feature type="chain" id="PRO_5011996724" description="Curlin associated repeat-containing protein" evidence="4">
    <location>
        <begin position="21"/>
        <end position="288"/>
    </location>
</feature>
<sequence length="288" mass="29919">MKKLTTLLFMLVFASSMAFAQHDASVSQTGSSNDAMVDQDGNNSNNATITQVQGDNDADITQHGNNPGASPYGSSAYTNNVLLDQSNGSEATINQTGRDYVALEQVDGSIAEINQDYGEEHSVLGLGGEGTKAYQENSELYVEQQGTLELGSTGVRRLGSELRIEQYGSDLVNIKQRDGAFAQILQDAGANDAYVRQDGDSDIYLEQNGTSGSSADINQLGDGHSVNGLSGSGSYALQGGQGGHTLNVDQDGAYGAVGNTAAVSQLGMDNTAGITQNGSANSATVIQN</sequence>
<evidence type="ECO:0000256" key="4">
    <source>
        <dbReference type="SAM" id="SignalP"/>
    </source>
</evidence>
<feature type="region of interest" description="Disordered" evidence="3">
    <location>
        <begin position="56"/>
        <end position="75"/>
    </location>
</feature>
<comment type="similarity">
    <text evidence="1">Belongs to the CsgA/CsgB family.</text>
</comment>
<keyword evidence="6" id="KW-1185">Reference proteome</keyword>
<evidence type="ECO:0000256" key="2">
    <source>
        <dbReference type="ARBA" id="ARBA00022729"/>
    </source>
</evidence>
<evidence type="ECO:0000313" key="6">
    <source>
        <dbReference type="Proteomes" id="UP000218831"/>
    </source>
</evidence>
<protein>
    <recommendedName>
        <fullName evidence="7">Curlin associated repeat-containing protein</fullName>
    </recommendedName>
</protein>
<accession>A0A2A2GEI1</accession>
<dbReference type="GO" id="GO:0007155">
    <property type="term" value="P:cell adhesion"/>
    <property type="evidence" value="ECO:0007669"/>
    <property type="project" value="InterPro"/>
</dbReference>
<gene>
    <name evidence="5" type="ORF">CK503_03610</name>
</gene>
<feature type="compositionally biased region" description="Polar residues" evidence="3">
    <location>
        <begin position="62"/>
        <end position="75"/>
    </location>
</feature>
<dbReference type="Pfam" id="PF07012">
    <property type="entry name" value="Curlin_rpt"/>
    <property type="match status" value="2"/>
</dbReference>
<evidence type="ECO:0008006" key="7">
    <source>
        <dbReference type="Google" id="ProtNLM"/>
    </source>
</evidence>
<evidence type="ECO:0000313" key="5">
    <source>
        <dbReference type="EMBL" id="PAU95293.1"/>
    </source>
</evidence>
<dbReference type="InterPro" id="IPR009742">
    <property type="entry name" value="Curlin_rpt"/>
</dbReference>
<dbReference type="AlphaFoldDB" id="A0A2A2GEI1"/>
<keyword evidence="2 4" id="KW-0732">Signal</keyword>
<evidence type="ECO:0000256" key="1">
    <source>
        <dbReference type="ARBA" id="ARBA00009766"/>
    </source>
</evidence>
<dbReference type="Proteomes" id="UP000218831">
    <property type="component" value="Unassembled WGS sequence"/>
</dbReference>
<proteinExistence type="inferred from homology"/>
<name>A0A2A2GEI1_9BACT</name>
<feature type="region of interest" description="Disordered" evidence="3">
    <location>
        <begin position="28"/>
        <end position="50"/>
    </location>
</feature>
<reference evidence="5 6" key="1">
    <citation type="submission" date="2017-08" db="EMBL/GenBank/DDBJ databases">
        <title>Aliifodinibius alkalisoli sp. nov., isolated from saline alkaline soil.</title>
        <authorList>
            <person name="Liu D."/>
            <person name="Zhang G."/>
        </authorList>
    </citation>
    <scope>NUCLEOTIDE SEQUENCE [LARGE SCALE GENOMIC DNA]</scope>
    <source>
        <strain evidence="5 6">WN023</strain>
    </source>
</reference>
<dbReference type="RefSeq" id="WP_095605419.1">
    <property type="nucleotide sequence ID" value="NZ_NSKE01000002.1"/>
</dbReference>
<organism evidence="5 6">
    <name type="scientific">Fodinibius salipaludis</name>
    <dbReference type="NCBI Taxonomy" id="2032627"/>
    <lineage>
        <taxon>Bacteria</taxon>
        <taxon>Pseudomonadati</taxon>
        <taxon>Balneolota</taxon>
        <taxon>Balneolia</taxon>
        <taxon>Balneolales</taxon>
        <taxon>Balneolaceae</taxon>
        <taxon>Fodinibius</taxon>
    </lineage>
</organism>
<evidence type="ECO:0000256" key="3">
    <source>
        <dbReference type="SAM" id="MobiDB-lite"/>
    </source>
</evidence>
<comment type="caution">
    <text evidence="5">The sequence shown here is derived from an EMBL/GenBank/DDBJ whole genome shotgun (WGS) entry which is preliminary data.</text>
</comment>
<feature type="signal peptide" evidence="4">
    <location>
        <begin position="1"/>
        <end position="20"/>
    </location>
</feature>
<dbReference type="GO" id="GO:0009289">
    <property type="term" value="C:pilus"/>
    <property type="evidence" value="ECO:0007669"/>
    <property type="project" value="InterPro"/>
</dbReference>
<dbReference type="EMBL" id="NSKE01000002">
    <property type="protein sequence ID" value="PAU95293.1"/>
    <property type="molecule type" value="Genomic_DNA"/>
</dbReference>